<feature type="signal peptide" evidence="1">
    <location>
        <begin position="1"/>
        <end position="21"/>
    </location>
</feature>
<feature type="chain" id="PRO_5041923737" description="Fungal calcium binding protein domain-containing protein" evidence="1">
    <location>
        <begin position="22"/>
        <end position="124"/>
    </location>
</feature>
<protein>
    <recommendedName>
        <fullName evidence="4">Fungal calcium binding protein domain-containing protein</fullName>
    </recommendedName>
</protein>
<evidence type="ECO:0008006" key="4">
    <source>
        <dbReference type="Google" id="ProtNLM"/>
    </source>
</evidence>
<evidence type="ECO:0000313" key="3">
    <source>
        <dbReference type="Proteomes" id="UP001281614"/>
    </source>
</evidence>
<proteinExistence type="predicted"/>
<keyword evidence="3" id="KW-1185">Reference proteome</keyword>
<gene>
    <name evidence="2" type="ORF">CKAH01_06494</name>
</gene>
<keyword evidence="1" id="KW-0732">Signal</keyword>
<comment type="caution">
    <text evidence="2">The sequence shown here is derived from an EMBL/GenBank/DDBJ whole genome shotgun (WGS) entry which is preliminary data.</text>
</comment>
<accession>A0AAE0D2X0</accession>
<name>A0AAE0D2X0_COLKA</name>
<dbReference type="AlphaFoldDB" id="A0AAE0D2X0"/>
<dbReference type="EMBL" id="VYYT01000267">
    <property type="protein sequence ID" value="KAK2751308.1"/>
    <property type="molecule type" value="Genomic_DNA"/>
</dbReference>
<reference evidence="2" key="1">
    <citation type="submission" date="2023-02" db="EMBL/GenBank/DDBJ databases">
        <title>Colletotrichum kahawae CIFC_Que2 genome sequencing and assembly.</title>
        <authorList>
            <person name="Baroncelli R."/>
        </authorList>
    </citation>
    <scope>NUCLEOTIDE SEQUENCE</scope>
    <source>
        <strain evidence="2">CIFC_Que2</strain>
    </source>
</reference>
<evidence type="ECO:0000256" key="1">
    <source>
        <dbReference type="SAM" id="SignalP"/>
    </source>
</evidence>
<evidence type="ECO:0000313" key="2">
    <source>
        <dbReference type="EMBL" id="KAK2751308.1"/>
    </source>
</evidence>
<dbReference type="Proteomes" id="UP001281614">
    <property type="component" value="Unassembled WGS sequence"/>
</dbReference>
<organism evidence="2 3">
    <name type="scientific">Colletotrichum kahawae</name>
    <name type="common">Coffee berry disease fungus</name>
    <dbReference type="NCBI Taxonomy" id="34407"/>
    <lineage>
        <taxon>Eukaryota</taxon>
        <taxon>Fungi</taxon>
        <taxon>Dikarya</taxon>
        <taxon>Ascomycota</taxon>
        <taxon>Pezizomycotina</taxon>
        <taxon>Sordariomycetes</taxon>
        <taxon>Hypocreomycetidae</taxon>
        <taxon>Glomerellales</taxon>
        <taxon>Glomerellaceae</taxon>
        <taxon>Colletotrichum</taxon>
        <taxon>Colletotrichum gloeosporioides species complex</taxon>
    </lineage>
</organism>
<sequence length="124" mass="13141">MKYFALVIGFLALLTPALSLATNYVPRSPVPAPGILDNIKDLFGDLVDDLSDAGKKVLCCGVELGVTSATCLVAVLRRKGAGKTADNLGCLASVVETEQDLKKKEVCDHCWSAITKFKGEDGKV</sequence>